<dbReference type="EMBL" id="JASWJB010000067">
    <property type="protein sequence ID" value="KAK2601904.1"/>
    <property type="molecule type" value="Genomic_DNA"/>
</dbReference>
<organism evidence="2 3">
    <name type="scientific">Conoideocrella luteorostrata</name>
    <dbReference type="NCBI Taxonomy" id="1105319"/>
    <lineage>
        <taxon>Eukaryota</taxon>
        <taxon>Fungi</taxon>
        <taxon>Dikarya</taxon>
        <taxon>Ascomycota</taxon>
        <taxon>Pezizomycotina</taxon>
        <taxon>Sordariomycetes</taxon>
        <taxon>Hypocreomycetidae</taxon>
        <taxon>Hypocreales</taxon>
        <taxon>Clavicipitaceae</taxon>
        <taxon>Conoideocrella</taxon>
    </lineage>
</organism>
<dbReference type="SUPFAM" id="SSF82171">
    <property type="entry name" value="DPP6 N-terminal domain-like"/>
    <property type="match status" value="1"/>
</dbReference>
<feature type="signal peptide" evidence="1">
    <location>
        <begin position="1"/>
        <end position="31"/>
    </location>
</feature>
<sequence length="377" mass="42405">MESFRKGCWPVFVVRALLVLSSWMLLVPVSASPIDQARAPRDAQIITGHYGSPTTQARIVIHDAAGRPSWTWSVPEGKNISPELRRCLYDVCKGYGCAATENKWANNGDSVVAIHGFAAIVINHHPGRPTDKAITFGVCLDRDNMDNTHSVELLPDGKIAIATTSFDMTGNIKIFDLRAKSPFAPPIQQLDGIPAVHALVWDARASVLWAAGNDRSPLVQGSRSTLNAYRYRYRSFQPRPEIYVIAPATHLTVEWGRNTPWWDGGHAMTQIPNQRKLLITTDLDVHVFDINSRTFEHGESVQRKYLAGFTPVGMCQNLPRSDIKSVSYLPDGRTLYVQALWGETFSNYVVHLAGGRRIQNIWNQKLYRSRWFTRPLW</sequence>
<dbReference type="Gene3D" id="2.130.10.10">
    <property type="entry name" value="YVTN repeat-like/Quinoprotein amine dehydrogenase"/>
    <property type="match status" value="1"/>
</dbReference>
<reference evidence="2" key="1">
    <citation type="submission" date="2023-06" db="EMBL/GenBank/DDBJ databases">
        <title>Conoideocrella luteorostrata (Hypocreales: Clavicipitaceae), a potential biocontrol fungus for elongate hemlock scale in United States Christmas tree production areas.</title>
        <authorList>
            <person name="Barrett H."/>
            <person name="Lovett B."/>
            <person name="Macias A.M."/>
            <person name="Stajich J.E."/>
            <person name="Kasson M.T."/>
        </authorList>
    </citation>
    <scope>NUCLEOTIDE SEQUENCE</scope>
    <source>
        <strain evidence="2">ARSEF 14590</strain>
    </source>
</reference>
<dbReference type="Proteomes" id="UP001251528">
    <property type="component" value="Unassembled WGS sequence"/>
</dbReference>
<gene>
    <name evidence="2" type="ORF">QQS21_004495</name>
</gene>
<feature type="chain" id="PRO_5042466286" evidence="1">
    <location>
        <begin position="32"/>
        <end position="377"/>
    </location>
</feature>
<dbReference type="InterPro" id="IPR015943">
    <property type="entry name" value="WD40/YVTN_repeat-like_dom_sf"/>
</dbReference>
<evidence type="ECO:0000256" key="1">
    <source>
        <dbReference type="SAM" id="SignalP"/>
    </source>
</evidence>
<keyword evidence="1" id="KW-0732">Signal</keyword>
<proteinExistence type="predicted"/>
<name>A0AAJ0FVD4_9HYPO</name>
<evidence type="ECO:0000313" key="2">
    <source>
        <dbReference type="EMBL" id="KAK2601904.1"/>
    </source>
</evidence>
<evidence type="ECO:0000313" key="3">
    <source>
        <dbReference type="Proteomes" id="UP001251528"/>
    </source>
</evidence>
<dbReference type="AlphaFoldDB" id="A0AAJ0FVD4"/>
<accession>A0AAJ0FVD4</accession>
<keyword evidence="3" id="KW-1185">Reference proteome</keyword>
<protein>
    <submittedName>
        <fullName evidence="2">Uncharacterized protein</fullName>
    </submittedName>
</protein>
<comment type="caution">
    <text evidence="2">The sequence shown here is derived from an EMBL/GenBank/DDBJ whole genome shotgun (WGS) entry which is preliminary data.</text>
</comment>